<name>A0A9E7JCX9_9LILI</name>
<evidence type="ECO:0000256" key="2">
    <source>
        <dbReference type="ARBA" id="ARBA00012473"/>
    </source>
</evidence>
<dbReference type="GO" id="GO:0042776">
    <property type="term" value="P:proton motive force-driven mitochondrial ATP synthesis"/>
    <property type="evidence" value="ECO:0007669"/>
    <property type="project" value="TreeGrafter"/>
</dbReference>
<reference evidence="11" key="1">
    <citation type="submission" date="2022-05" db="EMBL/GenBank/DDBJ databases">
        <title>The Musa troglodytarum L. genome provides insights into the mechanism of non-climacteric behaviour and enrichment of carotenoids.</title>
        <authorList>
            <person name="Wang J."/>
        </authorList>
    </citation>
    <scope>NUCLEOTIDE SEQUENCE</scope>
    <source>
        <tissue evidence="11">Leaf</tissue>
    </source>
</reference>
<dbReference type="GO" id="GO:0005739">
    <property type="term" value="C:mitochondrion"/>
    <property type="evidence" value="ECO:0007669"/>
    <property type="project" value="GOC"/>
</dbReference>
<keyword evidence="3" id="KW-0813">Transport</keyword>
<keyword evidence="4" id="KW-0547">Nucleotide-binding</keyword>
<comment type="similarity">
    <text evidence="1">Belongs to the ATPase alpha/beta chains family.</text>
</comment>
<evidence type="ECO:0000313" key="11">
    <source>
        <dbReference type="EMBL" id="URD76543.1"/>
    </source>
</evidence>
<dbReference type="SUPFAM" id="SSF52540">
    <property type="entry name" value="P-loop containing nucleoside triphosphate hydrolases"/>
    <property type="match status" value="1"/>
</dbReference>
<dbReference type="GO" id="GO:0005524">
    <property type="term" value="F:ATP binding"/>
    <property type="evidence" value="ECO:0007669"/>
    <property type="project" value="UniProtKB-KW"/>
</dbReference>
<dbReference type="InterPro" id="IPR027417">
    <property type="entry name" value="P-loop_NTPase"/>
</dbReference>
<dbReference type="PANTHER" id="PTHR15184">
    <property type="entry name" value="ATP SYNTHASE"/>
    <property type="match status" value="1"/>
</dbReference>
<dbReference type="InterPro" id="IPR000194">
    <property type="entry name" value="ATPase_F1/V1/A1_a/bsu_nucl-bd"/>
</dbReference>
<dbReference type="InterPro" id="IPR050053">
    <property type="entry name" value="ATPase_alpha/beta_chains"/>
</dbReference>
<dbReference type="Pfam" id="PF00006">
    <property type="entry name" value="ATP-synt_ab"/>
    <property type="match status" value="1"/>
</dbReference>
<feature type="compositionally biased region" description="Low complexity" evidence="9">
    <location>
        <begin position="1"/>
        <end position="48"/>
    </location>
</feature>
<dbReference type="EMBL" id="CP097502">
    <property type="protein sequence ID" value="URD76543.1"/>
    <property type="molecule type" value="Genomic_DNA"/>
</dbReference>
<protein>
    <recommendedName>
        <fullName evidence="2">H(+)-transporting two-sector ATPase</fullName>
        <ecNumber evidence="2">7.1.2.2</ecNumber>
    </recommendedName>
</protein>
<keyword evidence="7" id="KW-1278">Translocase</keyword>
<dbReference type="Gene3D" id="1.10.10.910">
    <property type="entry name" value="ATP synthase, F1 beta subunit"/>
    <property type="match status" value="1"/>
</dbReference>
<evidence type="ECO:0000256" key="5">
    <source>
        <dbReference type="ARBA" id="ARBA00022781"/>
    </source>
</evidence>
<keyword evidence="5" id="KW-0375">Hydrogen ion transport</keyword>
<feature type="compositionally biased region" description="Low complexity" evidence="9">
    <location>
        <begin position="68"/>
        <end position="84"/>
    </location>
</feature>
<keyword evidence="12" id="KW-1185">Reference proteome</keyword>
<evidence type="ECO:0000256" key="4">
    <source>
        <dbReference type="ARBA" id="ARBA00022741"/>
    </source>
</evidence>
<dbReference type="EC" id="7.1.2.2" evidence="2"/>
<evidence type="ECO:0000256" key="3">
    <source>
        <dbReference type="ARBA" id="ARBA00022448"/>
    </source>
</evidence>
<dbReference type="InterPro" id="IPR042079">
    <property type="entry name" value="ATP_synt_F1_beta_sf"/>
</dbReference>
<sequence length="232" mass="24836">MASRRVLASLLRSSVRRSPAPRSPVSTPRPLTSSRPLLLDSSSPASLSTPPPPRLPPLLPRRPRLRRSLPAPAVGSRTSSPERGPLGRGSGGGGFVRHILFCNKAGQEVPVGWATLGRIMNVIGEPIDEKGEIKTNHFLPIHCEAPAFVEQATEQQILVTGIKVVDLLAPCQRGGKIGLFGGAGVGKTVVSLSLMVLENITCKGNDLYREMIENGVIKLGDRWVCDYLALST</sequence>
<dbReference type="Proteomes" id="UP001055439">
    <property type="component" value="Chromosome 1"/>
</dbReference>
<proteinExistence type="inferred from homology"/>
<evidence type="ECO:0000259" key="10">
    <source>
        <dbReference type="Pfam" id="PF00006"/>
    </source>
</evidence>
<evidence type="ECO:0000256" key="9">
    <source>
        <dbReference type="SAM" id="MobiDB-lite"/>
    </source>
</evidence>
<evidence type="ECO:0000256" key="7">
    <source>
        <dbReference type="ARBA" id="ARBA00022967"/>
    </source>
</evidence>
<dbReference type="OrthoDB" id="772954at2759"/>
<feature type="domain" description="ATPase F1/V1/A1 complex alpha/beta subunit nucleotide-binding" evidence="10">
    <location>
        <begin position="161"/>
        <end position="196"/>
    </location>
</feature>
<accession>A0A9E7JCX9</accession>
<keyword evidence="5" id="KW-0406">Ion transport</keyword>
<feature type="compositionally biased region" description="Pro residues" evidence="9">
    <location>
        <begin position="49"/>
        <end position="60"/>
    </location>
</feature>
<evidence type="ECO:0000256" key="6">
    <source>
        <dbReference type="ARBA" id="ARBA00022840"/>
    </source>
</evidence>
<organism evidence="11 12">
    <name type="scientific">Musa troglodytarum</name>
    <name type="common">fe'i banana</name>
    <dbReference type="NCBI Taxonomy" id="320322"/>
    <lineage>
        <taxon>Eukaryota</taxon>
        <taxon>Viridiplantae</taxon>
        <taxon>Streptophyta</taxon>
        <taxon>Embryophyta</taxon>
        <taxon>Tracheophyta</taxon>
        <taxon>Spermatophyta</taxon>
        <taxon>Magnoliopsida</taxon>
        <taxon>Liliopsida</taxon>
        <taxon>Zingiberales</taxon>
        <taxon>Musaceae</taxon>
        <taxon>Musa</taxon>
    </lineage>
</organism>
<comment type="catalytic activity">
    <reaction evidence="8">
        <text>ATP + H2O + 4 H(+)(in) = ADP + phosphate + 5 H(+)(out)</text>
        <dbReference type="Rhea" id="RHEA:57720"/>
        <dbReference type="ChEBI" id="CHEBI:15377"/>
        <dbReference type="ChEBI" id="CHEBI:15378"/>
        <dbReference type="ChEBI" id="CHEBI:30616"/>
        <dbReference type="ChEBI" id="CHEBI:43474"/>
        <dbReference type="ChEBI" id="CHEBI:456216"/>
        <dbReference type="EC" id="7.1.2.2"/>
    </reaction>
</comment>
<dbReference type="PANTHER" id="PTHR15184:SF85">
    <property type="entry name" value="ATP SYNTHASE SUBUNIT BETA, MITOCHONDRIAL"/>
    <property type="match status" value="1"/>
</dbReference>
<dbReference type="AlphaFoldDB" id="A0A9E7JCX9"/>
<dbReference type="Gene3D" id="3.40.50.12240">
    <property type="match status" value="1"/>
</dbReference>
<gene>
    <name evidence="11" type="ORF">MUK42_09243</name>
</gene>
<dbReference type="GO" id="GO:0046933">
    <property type="term" value="F:proton-transporting ATP synthase activity, rotational mechanism"/>
    <property type="evidence" value="ECO:0007669"/>
    <property type="project" value="TreeGrafter"/>
</dbReference>
<keyword evidence="6" id="KW-0067">ATP-binding</keyword>
<feature type="region of interest" description="Disordered" evidence="9">
    <location>
        <begin position="1"/>
        <end position="90"/>
    </location>
</feature>
<evidence type="ECO:0000256" key="1">
    <source>
        <dbReference type="ARBA" id="ARBA00008936"/>
    </source>
</evidence>
<evidence type="ECO:0000313" key="12">
    <source>
        <dbReference type="Proteomes" id="UP001055439"/>
    </source>
</evidence>
<evidence type="ECO:0000256" key="8">
    <source>
        <dbReference type="ARBA" id="ARBA00048383"/>
    </source>
</evidence>